<organism evidence="3">
    <name type="scientific">Wollemia nobilis</name>
    <dbReference type="NCBI Taxonomy" id="56998"/>
    <lineage>
        <taxon>Eukaryota</taxon>
        <taxon>Viridiplantae</taxon>
        <taxon>Streptophyta</taxon>
        <taxon>Embryophyta</taxon>
        <taxon>Tracheophyta</taxon>
        <taxon>Spermatophyta</taxon>
        <taxon>Pinopsida</taxon>
        <taxon>Pinidae</taxon>
        <taxon>Conifers II</taxon>
        <taxon>Araucariales</taxon>
        <taxon>Araucariaceae</taxon>
        <taxon>Wollemia</taxon>
    </lineage>
</organism>
<dbReference type="SUPFAM" id="SSF55008">
    <property type="entry name" value="HMA, heavy metal-associated domain"/>
    <property type="match status" value="1"/>
</dbReference>
<proteinExistence type="predicted"/>
<dbReference type="Pfam" id="PF00403">
    <property type="entry name" value="HMA"/>
    <property type="match status" value="1"/>
</dbReference>
<dbReference type="InterPro" id="IPR036163">
    <property type="entry name" value="HMA_dom_sf"/>
</dbReference>
<dbReference type="AlphaFoldDB" id="A0A0C9S6S3"/>
<dbReference type="InterPro" id="IPR006121">
    <property type="entry name" value="HMA_dom"/>
</dbReference>
<evidence type="ECO:0000256" key="1">
    <source>
        <dbReference type="ARBA" id="ARBA00022723"/>
    </source>
</evidence>
<dbReference type="PANTHER" id="PTHR22814">
    <property type="entry name" value="COPPER TRANSPORT PROTEIN ATOX1-RELATED"/>
    <property type="match status" value="1"/>
</dbReference>
<dbReference type="EMBL" id="GCHU01014298">
    <property type="protein sequence ID" value="JAG86763.1"/>
    <property type="molecule type" value="Transcribed_RNA"/>
</dbReference>
<feature type="domain" description="HMA" evidence="2">
    <location>
        <begin position="29"/>
        <end position="92"/>
    </location>
</feature>
<protein>
    <submittedName>
        <fullName evidence="3">TSA: Wollemia nobilis Ref_Wollemi_Transcript_14379_807 transcribed RNA sequence</fullName>
    </submittedName>
</protein>
<reference evidence="3" key="1">
    <citation type="submission" date="2015-02" db="EMBL/GenBank/DDBJ databases">
        <title>A transcriptome of Wollemia nobilis - a relic of Gondwana.</title>
        <authorList>
            <person name="Chia J.Y."/>
            <person name="Leong Y.S."/>
            <person name="Abdul Karim S."/>
            <person name="Wan Azmi N."/>
            <person name="Hercus R."/>
            <person name="Croft L."/>
        </authorList>
    </citation>
    <scope>NUCLEOTIDE SEQUENCE</scope>
    <source>
        <strain evidence="3">MaeBrown</strain>
        <tissue evidence="3">Leaf</tissue>
    </source>
</reference>
<dbReference type="Gene3D" id="3.30.70.100">
    <property type="match status" value="1"/>
</dbReference>
<dbReference type="PROSITE" id="PS50846">
    <property type="entry name" value="HMA_2"/>
    <property type="match status" value="1"/>
</dbReference>
<dbReference type="GO" id="GO:0046872">
    <property type="term" value="F:metal ion binding"/>
    <property type="evidence" value="ECO:0007669"/>
    <property type="project" value="UniProtKB-KW"/>
</dbReference>
<evidence type="ECO:0000313" key="3">
    <source>
        <dbReference type="EMBL" id="JAG86763.1"/>
    </source>
</evidence>
<accession>A0A0C9S6S3</accession>
<keyword evidence="1" id="KW-0479">Metal-binding</keyword>
<dbReference type="CDD" id="cd00371">
    <property type="entry name" value="HMA"/>
    <property type="match status" value="1"/>
</dbReference>
<dbReference type="PANTHER" id="PTHR22814:SF336">
    <property type="entry name" value="HEAVY METAL-ASSOCIATED ISOPRENYLATED PLANT PROTEIN 23"/>
    <property type="match status" value="1"/>
</dbReference>
<evidence type="ECO:0000259" key="2">
    <source>
        <dbReference type="PROSITE" id="PS50846"/>
    </source>
</evidence>
<sequence>MKFKMPGTFEYFQGKLFGNHHDHNRQKQEQTVELKVRMDCDGCETKVRKALESMSGVSSVEVNRKMQKVTVNGYLDPGKVLKKAKGTGKRVEIWPYAHYDAVTMPMVTAQNYDKKAPDGYVRNVEYNTIPSMNSNRPDSQYTAMFSEENANACTIM</sequence>
<name>A0A0C9S6S3_9CONI</name>